<evidence type="ECO:0000256" key="1">
    <source>
        <dbReference type="SAM" id="MobiDB-lite"/>
    </source>
</evidence>
<gene>
    <name evidence="2" type="ORF">ABB37_03789</name>
</gene>
<feature type="region of interest" description="Disordered" evidence="1">
    <location>
        <begin position="763"/>
        <end position="785"/>
    </location>
</feature>
<protein>
    <submittedName>
        <fullName evidence="2">Uncharacterized protein</fullName>
    </submittedName>
</protein>
<comment type="caution">
    <text evidence="2">The sequence shown here is derived from an EMBL/GenBank/DDBJ whole genome shotgun (WGS) entry which is preliminary data.</text>
</comment>
<proteinExistence type="predicted"/>
<evidence type="ECO:0000313" key="2">
    <source>
        <dbReference type="EMBL" id="KPA81419.1"/>
    </source>
</evidence>
<feature type="region of interest" description="Disordered" evidence="1">
    <location>
        <begin position="432"/>
        <end position="460"/>
    </location>
</feature>
<dbReference type="GeneID" id="26904080"/>
<dbReference type="VEuPathDB" id="TriTrypDB:LpyrH10_06_1590"/>
<feature type="region of interest" description="Disordered" evidence="1">
    <location>
        <begin position="873"/>
        <end position="926"/>
    </location>
</feature>
<feature type="compositionally biased region" description="Polar residues" evidence="1">
    <location>
        <begin position="565"/>
        <end position="577"/>
    </location>
</feature>
<feature type="region of interest" description="Disordered" evidence="1">
    <location>
        <begin position="502"/>
        <end position="620"/>
    </location>
</feature>
<feature type="region of interest" description="Disordered" evidence="1">
    <location>
        <begin position="634"/>
        <end position="667"/>
    </location>
</feature>
<feature type="compositionally biased region" description="Low complexity" evidence="1">
    <location>
        <begin position="885"/>
        <end position="912"/>
    </location>
</feature>
<feature type="compositionally biased region" description="Low complexity" evidence="1">
    <location>
        <begin position="525"/>
        <end position="541"/>
    </location>
</feature>
<accession>A0A0M9G3I5</accession>
<feature type="region of interest" description="Disordered" evidence="1">
    <location>
        <begin position="64"/>
        <end position="93"/>
    </location>
</feature>
<organism evidence="2 3">
    <name type="scientific">Leptomonas pyrrhocoris</name>
    <name type="common">Firebug parasite</name>
    <dbReference type="NCBI Taxonomy" id="157538"/>
    <lineage>
        <taxon>Eukaryota</taxon>
        <taxon>Discoba</taxon>
        <taxon>Euglenozoa</taxon>
        <taxon>Kinetoplastea</taxon>
        <taxon>Metakinetoplastina</taxon>
        <taxon>Trypanosomatida</taxon>
        <taxon>Trypanosomatidae</taxon>
        <taxon>Leishmaniinae</taxon>
        <taxon>Leptomonas</taxon>
    </lineage>
</organism>
<dbReference type="OrthoDB" id="265877at2759"/>
<feature type="region of interest" description="Disordered" evidence="1">
    <location>
        <begin position="112"/>
        <end position="139"/>
    </location>
</feature>
<feature type="compositionally biased region" description="Low complexity" evidence="1">
    <location>
        <begin position="611"/>
        <end position="620"/>
    </location>
</feature>
<feature type="compositionally biased region" description="Polar residues" evidence="1">
    <location>
        <begin position="542"/>
        <end position="555"/>
    </location>
</feature>
<sequence>MEHRQPSLLQLLVPNSAAALGLHDKRNQDDSSFSVASAAAAAEGTVSALSTATKAAAPSVVYTPSTVSIPHSDGVTAAPTAMDSDDISSPFPDNGSTLAALSNLFSQAVFQPQQAGGDERGLEEEEEGRPSDAPTASSRTTFSLVSRMHSTILPQTAIDAAAAAAAAPTAHNADQSQASSFTDATNTAAVAAQSAVCAAPRGPMEAMASITTAHSGSNSHAAAARDQCRSSGINVSIPSDIDWEQEPQPEESPPSRPPSRARRATLAGPADFPEISELGAQAKGNHADGSQADPAALSPLTNDGMNVPLLQVEDDVPANEYMSNLFVSFDLNLSAAGFYSPPRVLSTTGLAVPSSLTSSVSPSAASHRKQMSVEMRSTTMAPVANACNSTSSAPSQSAEGGTGEMRRFSQAFALQSSASDGGQQRLSQMISLPQERPTDSSTAASHHSTEVPTPRSSAEHSSAVLGAFAASTEDTLLAAAAPADAEGNDEALAATVAGAATDSENAMHGKPAIASSRPAAGAPVDDNNSSASASPFPSLSLNERSSTQRQASSPLASRRSDLTKATDNVAASTSAPSPTEPKGSEKGGDLGSGANESMEDHENDNSLFSTNAANNSGSASSNACAVSLAAPHSESLHAHGGPTNSGSLPLPLATTDNGNANHQNSTSHSTVSVFSFSQDAVAWPSDGLSSSQLREDSAVSQNVTRHSALHWIQRSFFVPLGRMTSSVGSFFVRRVRQGRWLMFGLFNIPKAMLFSPIRRMLSKQTEEDTMQRSGNASSRGMRKKPHLTVKLQLEPRDASPSPSSSTCDAFSEAAGVGSVSFSETIPLSLPPSQGASPATNGPASWRRGLTSTQVSEGLQQTLRETWNGAANAWFGTAAQREPRTALRSSNRIRRSAASEQSQSSPQLQPSSGASGGGGGGEDLLWYAQHNGSPSSLRLSFSDSLSPGYEGLSASGVFNRGTPLSISRQLAALGNSGSLPAGSPFVEYSASPKRKRNSLSGIAASTNSALLDDEYRAQLYHEFQHPPSCIIGDLTGCYVAYKAMSETSSNGHHVLNWKELSLLLQPEDYIDYRDLFPPYHFLTFPDFVEFVEVLSVRHRR</sequence>
<feature type="compositionally biased region" description="Polar residues" evidence="1">
    <location>
        <begin position="825"/>
        <end position="842"/>
    </location>
</feature>
<feature type="compositionally biased region" description="Polar residues" evidence="1">
    <location>
        <begin position="654"/>
        <end position="664"/>
    </location>
</feature>
<dbReference type="RefSeq" id="XP_015659858.1">
    <property type="nucleotide sequence ID" value="XM_015801238.1"/>
</dbReference>
<dbReference type="Proteomes" id="UP000037923">
    <property type="component" value="Unassembled WGS sequence"/>
</dbReference>
<feature type="region of interest" description="Disordered" evidence="1">
    <location>
        <begin position="217"/>
        <end position="265"/>
    </location>
</feature>
<feature type="compositionally biased region" description="Polar residues" evidence="1">
    <location>
        <begin position="450"/>
        <end position="460"/>
    </location>
</feature>
<dbReference type="AlphaFoldDB" id="A0A0M9G3I5"/>
<keyword evidence="3" id="KW-1185">Reference proteome</keyword>
<reference evidence="2 3" key="1">
    <citation type="submission" date="2015-07" db="EMBL/GenBank/DDBJ databases">
        <title>High-quality genome of monoxenous trypanosomatid Leptomonas pyrrhocoris.</title>
        <authorList>
            <person name="Flegontov P."/>
            <person name="Butenko A."/>
            <person name="Firsov S."/>
            <person name="Vlcek C."/>
            <person name="Logacheva M.D."/>
            <person name="Field M."/>
            <person name="Filatov D."/>
            <person name="Flegontova O."/>
            <person name="Gerasimov E."/>
            <person name="Jackson A.P."/>
            <person name="Kelly S."/>
            <person name="Opperdoes F."/>
            <person name="O'Reilly A."/>
            <person name="Votypka J."/>
            <person name="Yurchenko V."/>
            <person name="Lukes J."/>
        </authorList>
    </citation>
    <scope>NUCLEOTIDE SEQUENCE [LARGE SCALE GENOMIC DNA]</scope>
    <source>
        <strain evidence="2">H10</strain>
    </source>
</reference>
<feature type="region of interest" description="Disordered" evidence="1">
    <location>
        <begin position="825"/>
        <end position="847"/>
    </location>
</feature>
<name>A0A0M9G3I5_LEPPY</name>
<dbReference type="EMBL" id="LGTL01000006">
    <property type="protein sequence ID" value="KPA81419.1"/>
    <property type="molecule type" value="Genomic_DNA"/>
</dbReference>
<evidence type="ECO:0000313" key="3">
    <source>
        <dbReference type="Proteomes" id="UP000037923"/>
    </source>
</evidence>
<dbReference type="OMA" id="HHVLNWK"/>